<dbReference type="AlphaFoldDB" id="A0A5N7CS79"/>
<reference evidence="2 3" key="1">
    <citation type="submission" date="2019-04" db="EMBL/GenBank/DDBJ databases">
        <authorList>
            <consortium name="DOE Joint Genome Institute"/>
            <person name="Mondo S."/>
            <person name="Kjaerbolling I."/>
            <person name="Vesth T."/>
            <person name="Frisvad J.C."/>
            <person name="Nybo J.L."/>
            <person name="Theobald S."/>
            <person name="Kildgaard S."/>
            <person name="Isbrandt T."/>
            <person name="Kuo A."/>
            <person name="Sato A."/>
            <person name="Lyhne E.K."/>
            <person name="Kogle M.E."/>
            <person name="Wiebenga A."/>
            <person name="Kun R.S."/>
            <person name="Lubbers R.J."/>
            <person name="Makela M.R."/>
            <person name="Barry K."/>
            <person name="Chovatia M."/>
            <person name="Clum A."/>
            <person name="Daum C."/>
            <person name="Haridas S."/>
            <person name="He G."/>
            <person name="LaButti K."/>
            <person name="Lipzen A."/>
            <person name="Riley R."/>
            <person name="Salamov A."/>
            <person name="Simmons B.A."/>
            <person name="Magnuson J.K."/>
            <person name="Henrissat B."/>
            <person name="Mortensen U.H."/>
            <person name="Larsen T.O."/>
            <person name="Devries R.P."/>
            <person name="Grigoriev I.V."/>
            <person name="Machida M."/>
            <person name="Baker S.E."/>
            <person name="Andersen M.R."/>
            <person name="Cantor M.N."/>
            <person name="Hua S.X."/>
        </authorList>
    </citation>
    <scope>NUCLEOTIDE SEQUENCE [LARGE SCALE GENOMIC DNA]</scope>
    <source>
        <strain evidence="2 3">CBS 119388</strain>
    </source>
</reference>
<dbReference type="EMBL" id="ML736936">
    <property type="protein sequence ID" value="KAE8396995.1"/>
    <property type="molecule type" value="Genomic_DNA"/>
</dbReference>
<dbReference type="GeneID" id="43673244"/>
<organism evidence="2 3">
    <name type="scientific">Aspergillus pseudonomiae</name>
    <dbReference type="NCBI Taxonomy" id="1506151"/>
    <lineage>
        <taxon>Eukaryota</taxon>
        <taxon>Fungi</taxon>
        <taxon>Dikarya</taxon>
        <taxon>Ascomycota</taxon>
        <taxon>Pezizomycotina</taxon>
        <taxon>Eurotiomycetes</taxon>
        <taxon>Eurotiomycetidae</taxon>
        <taxon>Eurotiales</taxon>
        <taxon>Aspergillaceae</taxon>
        <taxon>Aspergillus</taxon>
        <taxon>Aspergillus subgen. Circumdati</taxon>
    </lineage>
</organism>
<name>A0A5N7CS79_9EURO</name>
<dbReference type="RefSeq" id="XP_031934314.1">
    <property type="nucleotide sequence ID" value="XM_032088553.1"/>
</dbReference>
<evidence type="ECO:0000313" key="3">
    <source>
        <dbReference type="Proteomes" id="UP000325579"/>
    </source>
</evidence>
<feature type="compositionally biased region" description="Basic and acidic residues" evidence="1">
    <location>
        <begin position="11"/>
        <end position="27"/>
    </location>
</feature>
<keyword evidence="3" id="KW-1185">Reference proteome</keyword>
<sequence length="161" mass="18708">MPLPYEAEIDSTSRLDYQKDHGSDPKVEEAKDLFREDSFDRSTLVGTTDAVVRRSLPSCKDDMSMTPEDDVFTIPYGPFVDKQTGRHMLELIKVTTVCLDDCEIYVPSKLVLDRGKVETLFRYDGLNFFMYVPPEYVEQRRRMRTDLDDLQFGRSYIEPAE</sequence>
<feature type="region of interest" description="Disordered" evidence="1">
    <location>
        <begin position="1"/>
        <end position="27"/>
    </location>
</feature>
<dbReference type="Proteomes" id="UP000325579">
    <property type="component" value="Unassembled WGS sequence"/>
</dbReference>
<gene>
    <name evidence="2" type="ORF">BDV37DRAFT_289807</name>
</gene>
<evidence type="ECO:0000256" key="1">
    <source>
        <dbReference type="SAM" id="MobiDB-lite"/>
    </source>
</evidence>
<evidence type="ECO:0000313" key="2">
    <source>
        <dbReference type="EMBL" id="KAE8396995.1"/>
    </source>
</evidence>
<accession>A0A5N7CS79</accession>
<protein>
    <submittedName>
        <fullName evidence="2">Uncharacterized protein</fullName>
    </submittedName>
</protein>
<proteinExistence type="predicted"/>